<evidence type="ECO:0008006" key="5">
    <source>
        <dbReference type="Google" id="ProtNLM"/>
    </source>
</evidence>
<accession>A0A1N6ERL3</accession>
<evidence type="ECO:0000256" key="1">
    <source>
        <dbReference type="SAM" id="Phobius"/>
    </source>
</evidence>
<dbReference type="AlphaFoldDB" id="A0A1N6ERL3"/>
<gene>
    <name evidence="3" type="ORF">SAMN05443544_1399</name>
</gene>
<evidence type="ECO:0000313" key="4">
    <source>
        <dbReference type="Proteomes" id="UP000184699"/>
    </source>
</evidence>
<sequence>MRYVTAYRKGAIAVAAGFLLVGLAATSAAAEELPETPADYEPVIVIDRTGFVAGAWGDGFDVAGSGFIPNSSGYVVYGRITPETVSSPAEVFETDDNGMFQIHVDPSEPATADSPDQTAFVVRAQQPGPGFFVRSDWLTLTIAAPAETEAPTEPAEVPPAEVPPAEAVTAPASETGNQLAETGFDGTIGIAALALVASGAAVMLRRRTAPAPR</sequence>
<keyword evidence="2" id="KW-0732">Signal</keyword>
<dbReference type="RefSeq" id="WP_074259652.1">
    <property type="nucleotide sequence ID" value="NZ_FSRJ01000002.1"/>
</dbReference>
<name>A0A1N6ERL3_9MICO</name>
<keyword evidence="1" id="KW-1133">Transmembrane helix</keyword>
<keyword evidence="1" id="KW-0472">Membrane</keyword>
<dbReference type="STRING" id="232089.SAMN05443544_1399"/>
<feature type="signal peptide" evidence="2">
    <location>
        <begin position="1"/>
        <end position="30"/>
    </location>
</feature>
<protein>
    <recommendedName>
        <fullName evidence="5">LPXTG-motif cell wall anchor domain-containing protein</fullName>
    </recommendedName>
</protein>
<proteinExistence type="predicted"/>
<evidence type="ECO:0000256" key="2">
    <source>
        <dbReference type="SAM" id="SignalP"/>
    </source>
</evidence>
<organism evidence="3 4">
    <name type="scientific">Agromyces cerinus subsp. cerinus</name>
    <dbReference type="NCBI Taxonomy" id="232089"/>
    <lineage>
        <taxon>Bacteria</taxon>
        <taxon>Bacillati</taxon>
        <taxon>Actinomycetota</taxon>
        <taxon>Actinomycetes</taxon>
        <taxon>Micrococcales</taxon>
        <taxon>Microbacteriaceae</taxon>
        <taxon>Agromyces</taxon>
    </lineage>
</organism>
<evidence type="ECO:0000313" key="3">
    <source>
        <dbReference type="EMBL" id="SIN85686.1"/>
    </source>
</evidence>
<dbReference type="Proteomes" id="UP000184699">
    <property type="component" value="Unassembled WGS sequence"/>
</dbReference>
<keyword evidence="1" id="KW-0812">Transmembrane</keyword>
<dbReference type="OrthoDB" id="5007573at2"/>
<feature type="transmembrane region" description="Helical" evidence="1">
    <location>
        <begin position="186"/>
        <end position="204"/>
    </location>
</feature>
<feature type="chain" id="PRO_5009935765" description="LPXTG-motif cell wall anchor domain-containing protein" evidence="2">
    <location>
        <begin position="31"/>
        <end position="213"/>
    </location>
</feature>
<reference evidence="4" key="1">
    <citation type="submission" date="2016-11" db="EMBL/GenBank/DDBJ databases">
        <authorList>
            <person name="Varghese N."/>
            <person name="Submissions S."/>
        </authorList>
    </citation>
    <scope>NUCLEOTIDE SEQUENCE [LARGE SCALE GENOMIC DNA]</scope>
    <source>
        <strain evidence="4">DSM 8595</strain>
    </source>
</reference>
<dbReference type="EMBL" id="FSRJ01000002">
    <property type="protein sequence ID" value="SIN85686.1"/>
    <property type="molecule type" value="Genomic_DNA"/>
</dbReference>
<keyword evidence="4" id="KW-1185">Reference proteome</keyword>